<name>A0A8J2L907_9HEXA</name>
<accession>A0A8J2L907</accession>
<dbReference type="AlphaFoldDB" id="A0A8J2L907"/>
<keyword evidence="2" id="KW-1185">Reference proteome</keyword>
<dbReference type="Proteomes" id="UP000708208">
    <property type="component" value="Unassembled WGS sequence"/>
</dbReference>
<organism evidence="1 2">
    <name type="scientific">Allacma fusca</name>
    <dbReference type="NCBI Taxonomy" id="39272"/>
    <lineage>
        <taxon>Eukaryota</taxon>
        <taxon>Metazoa</taxon>
        <taxon>Ecdysozoa</taxon>
        <taxon>Arthropoda</taxon>
        <taxon>Hexapoda</taxon>
        <taxon>Collembola</taxon>
        <taxon>Symphypleona</taxon>
        <taxon>Sminthuridae</taxon>
        <taxon>Allacma</taxon>
    </lineage>
</organism>
<gene>
    <name evidence="1" type="ORF">AFUS01_LOCUS28578</name>
</gene>
<protein>
    <submittedName>
        <fullName evidence="1">Uncharacterized protein</fullName>
    </submittedName>
</protein>
<reference evidence="1" key="1">
    <citation type="submission" date="2021-06" db="EMBL/GenBank/DDBJ databases">
        <authorList>
            <person name="Hodson N. C."/>
            <person name="Mongue J. A."/>
            <person name="Jaron S. K."/>
        </authorList>
    </citation>
    <scope>NUCLEOTIDE SEQUENCE</scope>
</reference>
<evidence type="ECO:0000313" key="2">
    <source>
        <dbReference type="Proteomes" id="UP000708208"/>
    </source>
</evidence>
<evidence type="ECO:0000313" key="1">
    <source>
        <dbReference type="EMBL" id="CAG7818044.1"/>
    </source>
</evidence>
<proteinExistence type="predicted"/>
<sequence length="86" mass="9863">MLLLCWKHSKIRTSPGRFCLLQILHGCVNTSREGIRNCIKAAEYRNMCQALPTCDTVNHSTRTSQFSSKHIPLLTRRSHLGRIKNL</sequence>
<comment type="caution">
    <text evidence="1">The sequence shown here is derived from an EMBL/GenBank/DDBJ whole genome shotgun (WGS) entry which is preliminary data.</text>
</comment>
<dbReference type="EMBL" id="CAJVCH010410032">
    <property type="protein sequence ID" value="CAG7818044.1"/>
    <property type="molecule type" value="Genomic_DNA"/>
</dbReference>